<reference evidence="1 2" key="1">
    <citation type="journal article" date="2015" name="Genome Announc.">
        <title>Complete Genome Sequence of Spiroplasma turonicum Strain Tab4cT, a Parasite of a Horse Fly, Haematopota sp. (Diptera: Tabanidae).</title>
        <authorList>
            <person name="Davis R.E."/>
            <person name="Shao J."/>
            <person name="Zhao Y."/>
            <person name="Gasparich G.E."/>
            <person name="Gaynor B.J."/>
            <person name="Donofrio N."/>
        </authorList>
    </citation>
    <scope>NUCLEOTIDE SEQUENCE [LARGE SCALE GENOMIC DNA]</scope>
    <source>
        <strain evidence="1 2">Tab4c</strain>
    </source>
</reference>
<sequence length="275" mass="32289">MKSNKNLIEFIDEISAKWFKDYFIKKINLIKSNFLNDNESDLGGFKLNMSVANFYLNSIKTDLEEIKDYDSMQKFVNKHNFYKMKTDDLKLFSEEASEEIAETLDKEGKNIEEKITELIIKMQINNITKNLGNSTKLFNSILNKLGNETSINDIDYEDLKYIIESSYNESLELFKSWSNQNKKQSINYEEELKVLESDDDFIKKLEASEIIEHYFNSIISSEIDDSEISDITNIKNVDNNKIIIFNKGIMSCEELCSKIDLINYLYKNENNMFKR</sequence>
<name>A0A0K1P776_9MOLU</name>
<evidence type="ECO:0000313" key="2">
    <source>
        <dbReference type="Proteomes" id="UP000067243"/>
    </source>
</evidence>
<evidence type="ECO:0000313" key="1">
    <source>
        <dbReference type="EMBL" id="AKU79747.1"/>
    </source>
</evidence>
<protein>
    <submittedName>
        <fullName evidence="1">Uncharacterized protein</fullName>
    </submittedName>
</protein>
<dbReference type="RefSeq" id="WP_075048339.1">
    <property type="nucleotide sequence ID" value="NZ_CP012328.1"/>
</dbReference>
<dbReference type="AlphaFoldDB" id="A0A0K1P776"/>
<keyword evidence="2" id="KW-1185">Reference proteome</keyword>
<dbReference type="PATRIC" id="fig|216946.3.peg.503"/>
<dbReference type="EMBL" id="CP012328">
    <property type="protein sequence ID" value="AKU79747.1"/>
    <property type="molecule type" value="Genomic_DNA"/>
</dbReference>
<organism evidence="1 2">
    <name type="scientific">Spiroplasma turonicum</name>
    <dbReference type="NCBI Taxonomy" id="216946"/>
    <lineage>
        <taxon>Bacteria</taxon>
        <taxon>Bacillati</taxon>
        <taxon>Mycoplasmatota</taxon>
        <taxon>Mollicutes</taxon>
        <taxon>Entomoplasmatales</taxon>
        <taxon>Spiroplasmataceae</taxon>
        <taxon>Spiroplasma</taxon>
    </lineage>
</organism>
<dbReference type="KEGG" id="stur:STURON_00501"/>
<dbReference type="OrthoDB" id="388956at2"/>
<accession>A0A0K1P776</accession>
<dbReference type="Proteomes" id="UP000067243">
    <property type="component" value="Chromosome"/>
</dbReference>
<gene>
    <name evidence="1" type="ORF">STURON_00501</name>
</gene>
<proteinExistence type="predicted"/>